<dbReference type="PANTHER" id="PTHR43751">
    <property type="entry name" value="SULFATASE"/>
    <property type="match status" value="1"/>
</dbReference>
<dbReference type="Pfam" id="PF00884">
    <property type="entry name" value="Sulfatase"/>
    <property type="match status" value="1"/>
</dbReference>
<feature type="non-terminal residue" evidence="2">
    <location>
        <position position="249"/>
    </location>
</feature>
<accession>A0A383AUP2</accession>
<dbReference type="Gene3D" id="3.40.720.10">
    <property type="entry name" value="Alkaline Phosphatase, subunit A"/>
    <property type="match status" value="1"/>
</dbReference>
<gene>
    <name evidence="2" type="ORF">METZ01_LOCUS464238</name>
</gene>
<feature type="domain" description="Sulfatase N-terminal" evidence="1">
    <location>
        <begin position="26"/>
        <end position="224"/>
    </location>
</feature>
<name>A0A383AUP2_9ZZZZ</name>
<dbReference type="AlphaFoldDB" id="A0A383AUP2"/>
<dbReference type="InterPro" id="IPR000917">
    <property type="entry name" value="Sulfatase_N"/>
</dbReference>
<protein>
    <recommendedName>
        <fullName evidence="1">Sulfatase N-terminal domain-containing protein</fullName>
    </recommendedName>
</protein>
<sequence>NFAPRHCATWFSMGWTEYHSPSLQTGSESAEEVNEPVLRWIENNGDRDDYFLYINYWDPHRLYHVDRLWYDRMNEHPVPVDWPDDGAIQGQQHIDGWFTAAHLFPRGANSPTPNMPDAIRNRSDFEHLVTGYDAEIAYTDYQVQRVLDALDAHGVLEESVIIISADHGEAMGEHGVYGDHVCADECINRVPLIIKWPGVTTPGTVCEDYLYNVDFVATLIELTGGEIPAYYDGRSFASGMEKGDCKLHD</sequence>
<proteinExistence type="predicted"/>
<dbReference type="EMBL" id="UINC01195010">
    <property type="protein sequence ID" value="SVE11384.1"/>
    <property type="molecule type" value="Genomic_DNA"/>
</dbReference>
<reference evidence="2" key="1">
    <citation type="submission" date="2018-05" db="EMBL/GenBank/DDBJ databases">
        <authorList>
            <person name="Lanie J.A."/>
            <person name="Ng W.-L."/>
            <person name="Kazmierczak K.M."/>
            <person name="Andrzejewski T.M."/>
            <person name="Davidsen T.M."/>
            <person name="Wayne K.J."/>
            <person name="Tettelin H."/>
            <person name="Glass J.I."/>
            <person name="Rusch D."/>
            <person name="Podicherti R."/>
            <person name="Tsui H.-C.T."/>
            <person name="Winkler M.E."/>
        </authorList>
    </citation>
    <scope>NUCLEOTIDE SEQUENCE</scope>
</reference>
<evidence type="ECO:0000313" key="2">
    <source>
        <dbReference type="EMBL" id="SVE11384.1"/>
    </source>
</evidence>
<dbReference type="PANTHER" id="PTHR43751:SF3">
    <property type="entry name" value="SULFATASE N-TERMINAL DOMAIN-CONTAINING PROTEIN"/>
    <property type="match status" value="1"/>
</dbReference>
<organism evidence="2">
    <name type="scientific">marine metagenome</name>
    <dbReference type="NCBI Taxonomy" id="408172"/>
    <lineage>
        <taxon>unclassified sequences</taxon>
        <taxon>metagenomes</taxon>
        <taxon>ecological metagenomes</taxon>
    </lineage>
</organism>
<dbReference type="SUPFAM" id="SSF53649">
    <property type="entry name" value="Alkaline phosphatase-like"/>
    <property type="match status" value="1"/>
</dbReference>
<feature type="non-terminal residue" evidence="2">
    <location>
        <position position="1"/>
    </location>
</feature>
<evidence type="ECO:0000259" key="1">
    <source>
        <dbReference type="Pfam" id="PF00884"/>
    </source>
</evidence>
<dbReference type="InterPro" id="IPR017850">
    <property type="entry name" value="Alkaline_phosphatase_core_sf"/>
</dbReference>
<dbReference type="InterPro" id="IPR052701">
    <property type="entry name" value="GAG_Ulvan_Degrading_Sulfatases"/>
</dbReference>